<name>N6VVW5_9GAMM</name>
<dbReference type="EMBL" id="APLQ01000014">
    <property type="protein sequence ID" value="ENO14330.2"/>
    <property type="molecule type" value="Genomic_DNA"/>
</dbReference>
<sequence>MSVGCNGRTKIDGPTEETALVDTTSTQPDVQNGLAMLSIPQSAERYWTEGALADFLQTVQALGLDPAVRALILTGEPGQPFSHGLELTAVREGSKVASAGIGRQFAQAFAALRRFPGVSVAALTGNASDAGLECALCCDFRIAEPGSQFSMVPARYGLVPVAGGSQLLPRLVGEVWAKRLLLCGETVDAEQALAIGLVDAVSESGGAVELAADWARRSFAQGPTAIRATKQLIEHARMRPLETGFAAERDWLVELQGTAEQIEGVRAGVEGRQPHWQDDSGIQE</sequence>
<dbReference type="InterPro" id="IPR029045">
    <property type="entry name" value="ClpP/crotonase-like_dom_sf"/>
</dbReference>
<keyword evidence="2 3" id="KW-0456">Lyase</keyword>
<dbReference type="PATRIC" id="fig|626887.3.peg.4616"/>
<comment type="caution">
    <text evidence="3">The sequence shown here is derived from an EMBL/GenBank/DDBJ whole genome shotgun (WGS) entry which is preliminary data.</text>
</comment>
<dbReference type="eggNOG" id="COG1024">
    <property type="taxonomic scope" value="Bacteria"/>
</dbReference>
<dbReference type="Proteomes" id="UP000013165">
    <property type="component" value="Unassembled WGS sequence"/>
</dbReference>
<protein>
    <submittedName>
        <fullName evidence="3">Enoyl-CoA hydratase</fullName>
        <ecNumber evidence="3">4.2.1.17</ecNumber>
    </submittedName>
</protein>
<evidence type="ECO:0000256" key="1">
    <source>
        <dbReference type="ARBA" id="ARBA00005254"/>
    </source>
</evidence>
<gene>
    <name evidence="3" type="ORF">J057_23090</name>
</gene>
<dbReference type="HOGENOM" id="CLU_009834_7_6_6"/>
<dbReference type="InterPro" id="IPR001753">
    <property type="entry name" value="Enoyl-CoA_hydra/iso"/>
</dbReference>
<evidence type="ECO:0000313" key="4">
    <source>
        <dbReference type="Proteomes" id="UP000013165"/>
    </source>
</evidence>
<dbReference type="Pfam" id="PF00378">
    <property type="entry name" value="ECH_1"/>
    <property type="match status" value="1"/>
</dbReference>
<dbReference type="InterPro" id="IPR014748">
    <property type="entry name" value="Enoyl-CoA_hydra_C"/>
</dbReference>
<dbReference type="CDD" id="cd06558">
    <property type="entry name" value="crotonase-like"/>
    <property type="match status" value="1"/>
</dbReference>
<dbReference type="PANTHER" id="PTHR11941:SF141">
    <property type="entry name" value="ENOYL-COA HYDRATASE_ISOMERASE-RELATED"/>
    <property type="match status" value="1"/>
</dbReference>
<evidence type="ECO:0000313" key="3">
    <source>
        <dbReference type="EMBL" id="ENO14330.2"/>
    </source>
</evidence>
<dbReference type="AlphaFoldDB" id="N6VVW5"/>
<proteinExistence type="inferred from homology"/>
<evidence type="ECO:0000256" key="2">
    <source>
        <dbReference type="ARBA" id="ARBA00023239"/>
    </source>
</evidence>
<dbReference type="SUPFAM" id="SSF52096">
    <property type="entry name" value="ClpP/crotonase"/>
    <property type="match status" value="1"/>
</dbReference>
<accession>N6VVW5</accession>
<organism evidence="3 4">
    <name type="scientific">Marinobacter nanhaiticus D15-8W</name>
    <dbReference type="NCBI Taxonomy" id="626887"/>
    <lineage>
        <taxon>Bacteria</taxon>
        <taxon>Pseudomonadati</taxon>
        <taxon>Pseudomonadota</taxon>
        <taxon>Gammaproteobacteria</taxon>
        <taxon>Pseudomonadales</taxon>
        <taxon>Marinobacteraceae</taxon>
        <taxon>Marinobacter</taxon>
    </lineage>
</organism>
<reference evidence="3 4" key="1">
    <citation type="journal article" date="2013" name="Genome Announc.">
        <title>Genome Sequence of the Polycyclic Aromatic Hydrocarbon-Degrading Bacterium Strain Marinobacter nanhaiticus D15-8WT.</title>
        <authorList>
            <person name="Cui Z."/>
            <person name="Gao W."/>
            <person name="Li Q."/>
            <person name="Xu G."/>
            <person name="Zheng L."/>
        </authorList>
    </citation>
    <scope>NUCLEOTIDE SEQUENCE [LARGE SCALE GENOMIC DNA]</scope>
    <source>
        <strain evidence="3 4">D15-8W</strain>
    </source>
</reference>
<comment type="similarity">
    <text evidence="1">Belongs to the enoyl-CoA hydratase/isomerase family.</text>
</comment>
<dbReference type="EC" id="4.2.1.17" evidence="3"/>
<dbReference type="Gene3D" id="3.90.226.10">
    <property type="entry name" value="2-enoyl-CoA Hydratase, Chain A, domain 1"/>
    <property type="match status" value="1"/>
</dbReference>
<keyword evidence="4" id="KW-1185">Reference proteome</keyword>
<dbReference type="Gene3D" id="1.10.12.10">
    <property type="entry name" value="Lyase 2-enoyl-coa Hydratase, Chain A, domain 2"/>
    <property type="match status" value="1"/>
</dbReference>
<dbReference type="STRING" id="626887.J057_23090"/>
<dbReference type="GO" id="GO:0006635">
    <property type="term" value="P:fatty acid beta-oxidation"/>
    <property type="evidence" value="ECO:0007669"/>
    <property type="project" value="TreeGrafter"/>
</dbReference>
<dbReference type="GO" id="GO:0004300">
    <property type="term" value="F:enoyl-CoA hydratase activity"/>
    <property type="evidence" value="ECO:0007669"/>
    <property type="project" value="UniProtKB-EC"/>
</dbReference>
<dbReference type="PANTHER" id="PTHR11941">
    <property type="entry name" value="ENOYL-COA HYDRATASE-RELATED"/>
    <property type="match status" value="1"/>
</dbReference>